<evidence type="ECO:0000313" key="5">
    <source>
        <dbReference type="EMBL" id="ANU20667.1"/>
    </source>
</evidence>
<dbReference type="InterPro" id="IPR010708">
    <property type="entry name" value="5'(3')-deoxyribonucleotidase"/>
</dbReference>
<dbReference type="EMBL" id="CP016539">
    <property type="protein sequence ID" value="ANU20667.1"/>
    <property type="molecule type" value="Genomic_DNA"/>
</dbReference>
<dbReference type="EC" id="3.1.3.-" evidence="3"/>
<evidence type="ECO:0000256" key="2">
    <source>
        <dbReference type="ARBA" id="ARBA00022801"/>
    </source>
</evidence>
<dbReference type="Gene3D" id="3.40.50.1000">
    <property type="entry name" value="HAD superfamily/HAD-like"/>
    <property type="match status" value="1"/>
</dbReference>
<keyword evidence="6" id="KW-1185">Reference proteome</keyword>
<dbReference type="OrthoDB" id="573782at2"/>
<feature type="active site" description="Nucleophile" evidence="4">
    <location>
        <position position="6"/>
    </location>
</feature>
<dbReference type="GO" id="GO:0009264">
    <property type="term" value="P:deoxyribonucleotide catabolic process"/>
    <property type="evidence" value="ECO:0007669"/>
    <property type="project" value="InterPro"/>
</dbReference>
<dbReference type="AlphaFoldDB" id="A0A1C7EB59"/>
<keyword evidence="2 3" id="KW-0378">Hydrolase</keyword>
<dbReference type="Proteomes" id="UP000092650">
    <property type="component" value="Chromosome"/>
</dbReference>
<sequence length="191" mass="22811">MKIGFDIDDTLINLREYAFHLYNEKLNKEVPLAVFHRLERVEIHEAFELTDEQGAEMWNSSLEDIYFNSCPPFPDAVETVQKLEKSGHEIFYITSRPKAHGERTLEWMKTQGFPIEEERFFYGMKDHEKIRFIEKIELDYYFDDKPEVLNTLADKGKTTVIVKDQSYNRHLNFPRIQEWSEVENFIDTEGF</sequence>
<organism evidence="5 6">
    <name type="scientific">Planococcus plakortidis</name>
    <dbReference type="NCBI Taxonomy" id="1038856"/>
    <lineage>
        <taxon>Bacteria</taxon>
        <taxon>Bacillati</taxon>
        <taxon>Bacillota</taxon>
        <taxon>Bacilli</taxon>
        <taxon>Bacillales</taxon>
        <taxon>Caryophanaceae</taxon>
        <taxon>Planococcus</taxon>
    </lineage>
</organism>
<gene>
    <name evidence="5" type="ORF">BBI15_10795</name>
</gene>
<evidence type="ECO:0000313" key="6">
    <source>
        <dbReference type="Proteomes" id="UP000092650"/>
    </source>
</evidence>
<protein>
    <recommendedName>
        <fullName evidence="3">Nucleotidase</fullName>
        <ecNumber evidence="3">3.1.3.-</ecNumber>
    </recommendedName>
</protein>
<dbReference type="InterPro" id="IPR052419">
    <property type="entry name" value="5_3-deoxyribonucleotidase-like"/>
</dbReference>
<dbReference type="SUPFAM" id="SSF56784">
    <property type="entry name" value="HAD-like"/>
    <property type="match status" value="1"/>
</dbReference>
<dbReference type="Pfam" id="PF06941">
    <property type="entry name" value="NT5C"/>
    <property type="match status" value="1"/>
</dbReference>
<comment type="similarity">
    <text evidence="1 3">Belongs to the 5'(3')-deoxyribonucleotidase family.</text>
</comment>
<dbReference type="InterPro" id="IPR036412">
    <property type="entry name" value="HAD-like_sf"/>
</dbReference>
<dbReference type="PANTHER" id="PTHR35134:SF2">
    <property type="entry name" value="NUCLEOTIDASE YQFW-RELATED"/>
    <property type="match status" value="1"/>
</dbReference>
<dbReference type="RefSeq" id="WP_068870893.1">
    <property type="nucleotide sequence ID" value="NZ_CP016539.2"/>
</dbReference>
<dbReference type="InterPro" id="IPR023214">
    <property type="entry name" value="HAD_sf"/>
</dbReference>
<accession>A0A1C7EB59</accession>
<feature type="active site" description="Proton donor" evidence="4">
    <location>
        <position position="8"/>
    </location>
</feature>
<evidence type="ECO:0000256" key="3">
    <source>
        <dbReference type="PIRNR" id="PIRNR021362"/>
    </source>
</evidence>
<evidence type="ECO:0000256" key="4">
    <source>
        <dbReference type="PIRSR" id="PIRSR610708-1"/>
    </source>
</evidence>
<dbReference type="PANTHER" id="PTHR35134">
    <property type="entry name" value="NUCLEOTIDASE YQFW-RELATED"/>
    <property type="match status" value="1"/>
</dbReference>
<evidence type="ECO:0000256" key="1">
    <source>
        <dbReference type="ARBA" id="ARBA00009589"/>
    </source>
</evidence>
<name>A0A1C7EB59_9BACL</name>
<dbReference type="KEGG" id="ppla:BBI15_10795"/>
<dbReference type="InterPro" id="IPR009206">
    <property type="entry name" value="Nucleotidase_putative"/>
</dbReference>
<reference evidence="5" key="1">
    <citation type="submission" date="2016-10" db="EMBL/GenBank/DDBJ databases">
        <authorList>
            <person name="See-Too W.S."/>
        </authorList>
    </citation>
    <scope>NUCLEOTIDE SEQUENCE [LARGE SCALE GENOMIC DNA]</scope>
    <source>
        <strain evidence="5">DSM 23997</strain>
    </source>
</reference>
<dbReference type="GO" id="GO:0008253">
    <property type="term" value="F:5'-nucleotidase activity"/>
    <property type="evidence" value="ECO:0007669"/>
    <property type="project" value="InterPro"/>
</dbReference>
<dbReference type="PIRSF" id="PIRSF021362">
    <property type="entry name" value="UCP021362_HAD"/>
    <property type="match status" value="1"/>
</dbReference>
<proteinExistence type="inferred from homology"/>
<dbReference type="STRING" id="1038856.BBI15_10795"/>